<feature type="domain" description="RNA polymerase sigma-70 region 2" evidence="6">
    <location>
        <begin position="29"/>
        <end position="96"/>
    </location>
</feature>
<evidence type="ECO:0000259" key="6">
    <source>
        <dbReference type="Pfam" id="PF04542"/>
    </source>
</evidence>
<dbReference type="SUPFAM" id="SSF88659">
    <property type="entry name" value="Sigma3 and sigma4 domains of RNA polymerase sigma factors"/>
    <property type="match status" value="1"/>
</dbReference>
<dbReference type="SUPFAM" id="SSF88946">
    <property type="entry name" value="Sigma2 domain of RNA polymerase sigma factors"/>
    <property type="match status" value="1"/>
</dbReference>
<comment type="similarity">
    <text evidence="1">Belongs to the sigma-70 factor family. ECF subfamily.</text>
</comment>
<evidence type="ECO:0000256" key="3">
    <source>
        <dbReference type="ARBA" id="ARBA00023082"/>
    </source>
</evidence>
<protein>
    <submittedName>
        <fullName evidence="8">Sigma-70 family RNA polymerase sigma factor</fullName>
    </submittedName>
</protein>
<dbReference type="Proteomes" id="UP000515240">
    <property type="component" value="Chromosome"/>
</dbReference>
<evidence type="ECO:0000256" key="2">
    <source>
        <dbReference type="ARBA" id="ARBA00023015"/>
    </source>
</evidence>
<accession>A0A7G5EGL8</accession>
<dbReference type="InterPro" id="IPR036388">
    <property type="entry name" value="WH-like_DNA-bd_sf"/>
</dbReference>
<dbReference type="InterPro" id="IPR007630">
    <property type="entry name" value="RNA_pol_sigma70_r4"/>
</dbReference>
<dbReference type="Pfam" id="PF04545">
    <property type="entry name" value="Sigma70_r4"/>
    <property type="match status" value="1"/>
</dbReference>
<sequence>MRTSTTPDSELMLLLDRIAARDEKALRLLYDDTASRLYGLALRILGNKAWAEDVLQDSFVAIWHKAGSYRDSLSPPLAWMGLLVRSRALDFLRRRRAERLDQHAVVDDMDDLPQAEDAQSPMQWAEASEQATVLHQCMDRLQQAQRQVVSLAYLRDLSHSELASHFQLPLGTVKTWMRRSLEQLRKCMARHV</sequence>
<evidence type="ECO:0000256" key="4">
    <source>
        <dbReference type="ARBA" id="ARBA00023125"/>
    </source>
</evidence>
<keyword evidence="3" id="KW-0731">Sigma factor</keyword>
<keyword evidence="9" id="KW-1185">Reference proteome</keyword>
<dbReference type="InterPro" id="IPR013325">
    <property type="entry name" value="RNA_pol_sigma_r2"/>
</dbReference>
<reference evidence="8 9" key="1">
    <citation type="journal article" date="2020" name="G3 (Bethesda)">
        <title>CeMbio - The Caenorhabditis elegans Microbiome Resource.</title>
        <authorList>
            <person name="Dirksen P."/>
            <person name="Assie A."/>
            <person name="Zimmermann J."/>
            <person name="Zhang F."/>
            <person name="Tietje A.M."/>
            <person name="Marsh S.A."/>
            <person name="Felix M.A."/>
            <person name="Shapira M."/>
            <person name="Kaleta C."/>
            <person name="Schulenburg H."/>
            <person name="Samuel B."/>
        </authorList>
    </citation>
    <scope>NUCLEOTIDE SEQUENCE [LARGE SCALE GENOMIC DNA]</scope>
    <source>
        <strain evidence="8 9">BIGb0172</strain>
    </source>
</reference>
<evidence type="ECO:0000256" key="5">
    <source>
        <dbReference type="ARBA" id="ARBA00023163"/>
    </source>
</evidence>
<proteinExistence type="inferred from homology"/>
<evidence type="ECO:0000259" key="7">
    <source>
        <dbReference type="Pfam" id="PF04545"/>
    </source>
</evidence>
<gene>
    <name evidence="8" type="ORF">HS961_10030</name>
</gene>
<evidence type="ECO:0000256" key="1">
    <source>
        <dbReference type="ARBA" id="ARBA00010641"/>
    </source>
</evidence>
<dbReference type="GO" id="GO:0016987">
    <property type="term" value="F:sigma factor activity"/>
    <property type="evidence" value="ECO:0007669"/>
    <property type="project" value="UniProtKB-KW"/>
</dbReference>
<dbReference type="Gene3D" id="1.10.1740.10">
    <property type="match status" value="1"/>
</dbReference>
<dbReference type="PANTHER" id="PTHR43133:SF62">
    <property type="entry name" value="RNA POLYMERASE SIGMA FACTOR SIGZ"/>
    <property type="match status" value="1"/>
</dbReference>
<dbReference type="PANTHER" id="PTHR43133">
    <property type="entry name" value="RNA POLYMERASE ECF-TYPE SIGMA FACTO"/>
    <property type="match status" value="1"/>
</dbReference>
<dbReference type="GO" id="GO:0003677">
    <property type="term" value="F:DNA binding"/>
    <property type="evidence" value="ECO:0007669"/>
    <property type="project" value="UniProtKB-KW"/>
</dbReference>
<dbReference type="InterPro" id="IPR013324">
    <property type="entry name" value="RNA_pol_sigma_r3/r4-like"/>
</dbReference>
<evidence type="ECO:0000313" key="8">
    <source>
        <dbReference type="EMBL" id="QMV73143.1"/>
    </source>
</evidence>
<keyword evidence="2" id="KW-0805">Transcription regulation</keyword>
<keyword evidence="4" id="KW-0238">DNA-binding</keyword>
<feature type="domain" description="RNA polymerase sigma-70 region 4" evidence="7">
    <location>
        <begin position="137"/>
        <end position="186"/>
    </location>
</feature>
<dbReference type="GO" id="GO:0006352">
    <property type="term" value="P:DNA-templated transcription initiation"/>
    <property type="evidence" value="ECO:0007669"/>
    <property type="project" value="InterPro"/>
</dbReference>
<dbReference type="EMBL" id="CP058554">
    <property type="protein sequence ID" value="QMV73143.1"/>
    <property type="molecule type" value="Genomic_DNA"/>
</dbReference>
<dbReference type="CDD" id="cd06171">
    <property type="entry name" value="Sigma70_r4"/>
    <property type="match status" value="1"/>
</dbReference>
<dbReference type="AlphaFoldDB" id="A0A7G5EGL8"/>
<organism evidence="8 9">
    <name type="scientific">Comamonas piscis</name>
    <dbReference type="NCBI Taxonomy" id="1562974"/>
    <lineage>
        <taxon>Bacteria</taxon>
        <taxon>Pseudomonadati</taxon>
        <taxon>Pseudomonadota</taxon>
        <taxon>Betaproteobacteria</taxon>
        <taxon>Burkholderiales</taxon>
        <taxon>Comamonadaceae</taxon>
        <taxon>Comamonas</taxon>
    </lineage>
</organism>
<dbReference type="InterPro" id="IPR014284">
    <property type="entry name" value="RNA_pol_sigma-70_dom"/>
</dbReference>
<dbReference type="Pfam" id="PF04542">
    <property type="entry name" value="Sigma70_r2"/>
    <property type="match status" value="1"/>
</dbReference>
<dbReference type="NCBIfam" id="TIGR02937">
    <property type="entry name" value="sigma70-ECF"/>
    <property type="match status" value="1"/>
</dbReference>
<dbReference type="InterPro" id="IPR007627">
    <property type="entry name" value="RNA_pol_sigma70_r2"/>
</dbReference>
<dbReference type="InterPro" id="IPR039425">
    <property type="entry name" value="RNA_pol_sigma-70-like"/>
</dbReference>
<name>A0A7G5EGL8_9BURK</name>
<dbReference type="KEGG" id="cpis:HS961_10030"/>
<keyword evidence="5" id="KW-0804">Transcription</keyword>
<evidence type="ECO:0000313" key="9">
    <source>
        <dbReference type="Proteomes" id="UP000515240"/>
    </source>
</evidence>
<dbReference type="Gene3D" id="1.10.10.10">
    <property type="entry name" value="Winged helix-like DNA-binding domain superfamily/Winged helix DNA-binding domain"/>
    <property type="match status" value="1"/>
</dbReference>